<dbReference type="OrthoDB" id="9768004at2"/>
<keyword evidence="3" id="KW-1185">Reference proteome</keyword>
<dbReference type="PANTHER" id="PTHR23150">
    <property type="entry name" value="SULFATASE MODIFYING FACTOR 1, 2"/>
    <property type="match status" value="1"/>
</dbReference>
<dbReference type="InterPro" id="IPR005532">
    <property type="entry name" value="SUMF_dom"/>
</dbReference>
<keyword evidence="2" id="KW-0449">Lipoprotein</keyword>
<dbReference type="Pfam" id="PF03781">
    <property type="entry name" value="FGE-sulfatase"/>
    <property type="match status" value="1"/>
</dbReference>
<evidence type="ECO:0000259" key="1">
    <source>
        <dbReference type="Pfam" id="PF03781"/>
    </source>
</evidence>
<dbReference type="AlphaFoldDB" id="A0A2U8WAI0"/>
<accession>A0A2U8WAI0</accession>
<reference evidence="3" key="1">
    <citation type="submission" date="2018-05" db="EMBL/GenBank/DDBJ databases">
        <title>Complete Genome Sequence of Methylobacterium sp. 17SD2-17.</title>
        <authorList>
            <person name="Srinivasan S."/>
        </authorList>
    </citation>
    <scope>NUCLEOTIDE SEQUENCE [LARGE SCALE GENOMIC DNA]</scope>
    <source>
        <strain evidence="3">17SD2-17</strain>
    </source>
</reference>
<proteinExistence type="predicted"/>
<dbReference type="Proteomes" id="UP000245926">
    <property type="component" value="Chromosome"/>
</dbReference>
<dbReference type="Gene3D" id="3.90.1580.10">
    <property type="entry name" value="paralog of FGE (formylglycine-generating enzyme)"/>
    <property type="match status" value="1"/>
</dbReference>
<name>A0A2U8WAI0_9HYPH</name>
<dbReference type="SUPFAM" id="SSF56436">
    <property type="entry name" value="C-type lectin-like"/>
    <property type="match status" value="1"/>
</dbReference>
<feature type="domain" description="Sulfatase-modifying factor enzyme-like" evidence="1">
    <location>
        <begin position="19"/>
        <end position="320"/>
    </location>
</feature>
<dbReference type="InterPro" id="IPR016187">
    <property type="entry name" value="CTDL_fold"/>
</dbReference>
<sequence length="325" mass="36093">MTSGLVDVAVRAPEPAAPPSMRWIPGGTFRMGSDRHYPEEAPVHRVTVDGFWMDESPVTNRQFRRFVHATGYRTVAEIPPDPKDYPGALPHLLFAGSLVFVPPQGPVDLSHCSRWWRFLAGADWRHPYGPGSSIKGLDDHPVVHVAFKDVAAYADWAGKALPTEAEWEFAARGGLDGAEFAWGDEFAPGGRPMANTWQGDFPYLNTADGSFRRTTPVGAFPPNGYGLLDMIGNVWEWTADWYAQRHQADAAKVCCIPQNPRGGREADSLDPRDPQSLIPRKVVKGGSHLCAPNYCRRYRPAARHPQPIDTSMSHVGFRTIIRERN</sequence>
<organism evidence="2 3">
    <name type="scientific">Methylobacterium durans</name>
    <dbReference type="NCBI Taxonomy" id="2202825"/>
    <lineage>
        <taxon>Bacteria</taxon>
        <taxon>Pseudomonadati</taxon>
        <taxon>Pseudomonadota</taxon>
        <taxon>Alphaproteobacteria</taxon>
        <taxon>Hyphomicrobiales</taxon>
        <taxon>Methylobacteriaceae</taxon>
        <taxon>Methylobacterium</taxon>
    </lineage>
</organism>
<evidence type="ECO:0000313" key="3">
    <source>
        <dbReference type="Proteomes" id="UP000245926"/>
    </source>
</evidence>
<dbReference type="InterPro" id="IPR051043">
    <property type="entry name" value="Sulfatase_Mod_Factor_Kinase"/>
</dbReference>
<dbReference type="GO" id="GO:0120147">
    <property type="term" value="F:formylglycine-generating oxidase activity"/>
    <property type="evidence" value="ECO:0007669"/>
    <property type="project" value="TreeGrafter"/>
</dbReference>
<dbReference type="InterPro" id="IPR042095">
    <property type="entry name" value="SUMF_sf"/>
</dbReference>
<protein>
    <submittedName>
        <fullName evidence="2">Gliding motility-associated lipoprotein GldK</fullName>
    </submittedName>
</protein>
<evidence type="ECO:0000313" key="2">
    <source>
        <dbReference type="EMBL" id="AWN42326.1"/>
    </source>
</evidence>
<dbReference type="KEGG" id="mets:DK389_19795"/>
<dbReference type="EMBL" id="CP029550">
    <property type="protein sequence ID" value="AWN42326.1"/>
    <property type="molecule type" value="Genomic_DNA"/>
</dbReference>
<gene>
    <name evidence="2" type="ORF">DK389_19795</name>
</gene>
<dbReference type="PANTHER" id="PTHR23150:SF19">
    <property type="entry name" value="FORMYLGLYCINE-GENERATING ENZYME"/>
    <property type="match status" value="1"/>
</dbReference>